<dbReference type="RefSeq" id="WP_307251112.1">
    <property type="nucleotide sequence ID" value="NZ_JAUSUV010000003.1"/>
</dbReference>
<accession>A0AAJ1TDJ3</accession>
<evidence type="ECO:0000313" key="1">
    <source>
        <dbReference type="EMBL" id="MDQ0416549.1"/>
    </source>
</evidence>
<dbReference type="Proteomes" id="UP001238450">
    <property type="component" value="Unassembled WGS sequence"/>
</dbReference>
<reference evidence="1 2" key="1">
    <citation type="submission" date="2023-07" db="EMBL/GenBank/DDBJ databases">
        <title>Genomic Encyclopedia of Type Strains, Phase IV (KMG-IV): sequencing the most valuable type-strain genomes for metagenomic binning, comparative biology and taxonomic classification.</title>
        <authorList>
            <person name="Goeker M."/>
        </authorList>
    </citation>
    <scope>NUCLEOTIDE SEQUENCE [LARGE SCALE GENOMIC DNA]</scope>
    <source>
        <strain evidence="1 2">DSM 46876</strain>
    </source>
</reference>
<organism evidence="1 2">
    <name type="scientific">Croceifilum oryzae</name>
    <dbReference type="NCBI Taxonomy" id="1553429"/>
    <lineage>
        <taxon>Bacteria</taxon>
        <taxon>Bacillati</taxon>
        <taxon>Bacillota</taxon>
        <taxon>Bacilli</taxon>
        <taxon>Bacillales</taxon>
        <taxon>Thermoactinomycetaceae</taxon>
        <taxon>Croceifilum</taxon>
    </lineage>
</organism>
<evidence type="ECO:0000313" key="2">
    <source>
        <dbReference type="Proteomes" id="UP001238450"/>
    </source>
</evidence>
<protein>
    <submittedName>
        <fullName evidence="1">Uncharacterized protein</fullName>
    </submittedName>
</protein>
<keyword evidence="2" id="KW-1185">Reference proteome</keyword>
<dbReference type="EMBL" id="JAUSUV010000003">
    <property type="protein sequence ID" value="MDQ0416549.1"/>
    <property type="molecule type" value="Genomic_DNA"/>
</dbReference>
<gene>
    <name evidence="1" type="ORF">J2Z48_000716</name>
</gene>
<sequence>MTILAKLKSFFECNDFMIHKPKKTLNVTHSQDFIEVMLNRNIR</sequence>
<dbReference type="AlphaFoldDB" id="A0AAJ1TDJ3"/>
<proteinExistence type="predicted"/>
<name>A0AAJ1TDJ3_9BACL</name>
<comment type="caution">
    <text evidence="1">The sequence shown here is derived from an EMBL/GenBank/DDBJ whole genome shotgun (WGS) entry which is preliminary data.</text>
</comment>